<dbReference type="KEGG" id="als:DJ013_03895"/>
<accession>A0A2Z4G864</accession>
<keyword evidence="2" id="KW-1185">Reference proteome</keyword>
<dbReference type="EMBL" id="CP029480">
    <property type="protein sequence ID" value="AWV97357.1"/>
    <property type="molecule type" value="Genomic_DNA"/>
</dbReference>
<proteinExistence type="predicted"/>
<evidence type="ECO:0008006" key="3">
    <source>
        <dbReference type="Google" id="ProtNLM"/>
    </source>
</evidence>
<dbReference type="Gene3D" id="3.10.450.50">
    <property type="match status" value="2"/>
</dbReference>
<sequence length="340" mass="39308">MYPNIIGNWVYFLTKPVLVSTINNDLTIMKKITICLLMLLPFVGFSQKKVNGTIYIEHPALGVVDAFTKALVKGDTTAMAKLMTDDFRAYNPVTSSRFDKGESKSNFLQTARVWFEGLNYFSIESAEGAYPDAFEYTKDPSDNNAVTVDSWDILKGVHKKTGVKADMYVHRSFTLTKANKIRRLANYINPEFGNEIRRGYSERKNGIIYNQHENINSLRLMMAAAEYLDTDKYYSFFDENATYTDINNPSEEPITIDELKENNKKFLEAFEIVQIEQIGYPDYMEYEMGGTGVLYSWWDFHVIRKSDKKEITVPFHYQHNVNKEGKIVHTIVYYNNALFK</sequence>
<dbReference type="SUPFAM" id="SSF54427">
    <property type="entry name" value="NTF2-like"/>
    <property type="match status" value="2"/>
</dbReference>
<dbReference type="AlphaFoldDB" id="A0A2Z4G864"/>
<dbReference type="Proteomes" id="UP000249873">
    <property type="component" value="Chromosome"/>
</dbReference>
<gene>
    <name evidence="1" type="ORF">DJ013_03895</name>
</gene>
<reference evidence="1 2" key="1">
    <citation type="submission" date="2018-05" db="EMBL/GenBank/DDBJ databases">
        <title>Complete genome sequence of Arcticibacterium luteifluviistationis SM1504T, a cytophagaceae bacterium isolated from Arctic surface seawater.</title>
        <authorList>
            <person name="Li Y."/>
            <person name="Qin Q.-L."/>
        </authorList>
    </citation>
    <scope>NUCLEOTIDE SEQUENCE [LARGE SCALE GENOMIC DNA]</scope>
    <source>
        <strain evidence="1 2">SM1504</strain>
    </source>
</reference>
<organism evidence="1 2">
    <name type="scientific">Arcticibacterium luteifluviistationis</name>
    <dbReference type="NCBI Taxonomy" id="1784714"/>
    <lineage>
        <taxon>Bacteria</taxon>
        <taxon>Pseudomonadati</taxon>
        <taxon>Bacteroidota</taxon>
        <taxon>Cytophagia</taxon>
        <taxon>Cytophagales</taxon>
        <taxon>Leadbetterellaceae</taxon>
        <taxon>Arcticibacterium</taxon>
    </lineage>
</organism>
<name>A0A2Z4G864_9BACT</name>
<dbReference type="InterPro" id="IPR032710">
    <property type="entry name" value="NTF2-like_dom_sf"/>
</dbReference>
<evidence type="ECO:0000313" key="2">
    <source>
        <dbReference type="Proteomes" id="UP000249873"/>
    </source>
</evidence>
<dbReference type="OrthoDB" id="793359at2"/>
<evidence type="ECO:0000313" key="1">
    <source>
        <dbReference type="EMBL" id="AWV97357.1"/>
    </source>
</evidence>
<protein>
    <recommendedName>
        <fullName evidence="3">SnoaL-like domain-containing protein</fullName>
    </recommendedName>
</protein>